<dbReference type="Proteomes" id="UP001158986">
    <property type="component" value="Unassembled WGS sequence"/>
</dbReference>
<accession>A0ABN8DDI8</accession>
<dbReference type="EMBL" id="CAKLCB010000390">
    <property type="protein sequence ID" value="CAH0522556.1"/>
    <property type="molecule type" value="Genomic_DNA"/>
</dbReference>
<protein>
    <submittedName>
        <fullName evidence="1">Uncharacterized protein</fullName>
    </submittedName>
</protein>
<comment type="caution">
    <text evidence="1">The sequence shown here is derived from an EMBL/GenBank/DDBJ whole genome shotgun (WGS) entry which is preliminary data.</text>
</comment>
<evidence type="ECO:0000313" key="2">
    <source>
        <dbReference type="Proteomes" id="UP001158986"/>
    </source>
</evidence>
<proteinExistence type="predicted"/>
<evidence type="ECO:0000313" key="1">
    <source>
        <dbReference type="EMBL" id="CAH0522556.1"/>
    </source>
</evidence>
<gene>
    <name evidence="1" type="ORF">PBS001_LOCUS8983</name>
</gene>
<name>A0ABN8DDI8_9STRA</name>
<keyword evidence="2" id="KW-1185">Reference proteome</keyword>
<organism evidence="1 2">
    <name type="scientific">Peronospora belbahrii</name>
    <dbReference type="NCBI Taxonomy" id="622444"/>
    <lineage>
        <taxon>Eukaryota</taxon>
        <taxon>Sar</taxon>
        <taxon>Stramenopiles</taxon>
        <taxon>Oomycota</taxon>
        <taxon>Peronosporomycetes</taxon>
        <taxon>Peronosporales</taxon>
        <taxon>Peronosporaceae</taxon>
        <taxon>Peronospora</taxon>
    </lineage>
</organism>
<reference evidence="1 2" key="1">
    <citation type="submission" date="2021-11" db="EMBL/GenBank/DDBJ databases">
        <authorList>
            <person name="Islam A."/>
            <person name="Islam S."/>
            <person name="Flora M.S."/>
            <person name="Rahman M."/>
            <person name="Ziaur R.M."/>
            <person name="Epstein J.H."/>
            <person name="Hassan M."/>
            <person name="Klassen M."/>
            <person name="Woodard K."/>
            <person name="Webb A."/>
            <person name="Webby R.J."/>
            <person name="El Zowalaty M.E."/>
        </authorList>
    </citation>
    <scope>NUCLEOTIDE SEQUENCE [LARGE SCALE GENOMIC DNA]</scope>
    <source>
        <strain evidence="1">Pbs1</strain>
    </source>
</reference>
<sequence>MCSRRGQIDLDNWISGAIESGLFASALGANLGAATMRADTLEQPDWKPPARAPLVRAPPPSQEYSQFHSLGPRLPALPSQPQQMRACAPAAALAQMPATTEEHAAGAYGASHAAAQLPRYGHQQMRVGTPDARQRKLTVRKFDGTELHSGLGSGFYDWGRTFLRQVNMVQAAYGLLWKEDIKSEYFLNLVAVGNARCGADTLAIDNIVNHAPAELANVLKAKYDLNRIDHLRHAEELENFARPSNTTATSNGQEVLVVQIDAPVQRKETRKCHGCGKGWHIQAFSRSGASNVSSNTRVGEAARPKNEDREEIAVLQYHDFWEAGAEGLQALVQQWRSLFFVVAATERRAYGTADVIMAVLTADDVAIGQARDVQVGSLIHFHQRLKHISYDTIERTALNLDSGIKLSDRRRLTCGSLMPKVCLGKRSMVNFVDHRSNYCRVILSKSKDQAAKKFEHFLALFKRRFGFKNLGLAYPWKSWVYQRRSFLPDDWCRTPDQRSVQSGKQWKD</sequence>